<dbReference type="Gene3D" id="6.10.140.340">
    <property type="match status" value="1"/>
</dbReference>
<dbReference type="InterPro" id="IPR010844">
    <property type="entry name" value="Occludin_ELL"/>
</dbReference>
<dbReference type="SUPFAM" id="SSF46785">
    <property type="entry name" value="Winged helix' DNA-binding domain"/>
    <property type="match status" value="1"/>
</dbReference>
<dbReference type="GO" id="GO:0008023">
    <property type="term" value="C:transcription elongation factor complex"/>
    <property type="evidence" value="ECO:0007669"/>
    <property type="project" value="InterPro"/>
</dbReference>
<dbReference type="PANTHER" id="PTHR23288">
    <property type="entry name" value="OCCLUDIN AND RNA POLYMERASE II ELONGATION FACTOR ELL"/>
    <property type="match status" value="1"/>
</dbReference>
<dbReference type="InterPro" id="IPR042065">
    <property type="entry name" value="E3_ELL-like"/>
</dbReference>
<dbReference type="GO" id="GO:0006368">
    <property type="term" value="P:transcription elongation by RNA polymerase II"/>
    <property type="evidence" value="ECO:0007669"/>
    <property type="project" value="InterPro"/>
</dbReference>
<dbReference type="Pfam" id="PF07303">
    <property type="entry name" value="Occludin_ELL"/>
    <property type="match status" value="1"/>
</dbReference>
<dbReference type="AlphaFoldDB" id="A0A8C9U1U4"/>
<dbReference type="Ensembl" id="ENSSFOT00015040360.1">
    <property type="protein sequence ID" value="ENSSFOP00015055547.1"/>
    <property type="gene ID" value="ENSSFOG00015026649.1"/>
</dbReference>
<evidence type="ECO:0000256" key="6">
    <source>
        <dbReference type="PROSITE-ProRule" id="PRU01324"/>
    </source>
</evidence>
<organism evidence="9 10">
    <name type="scientific">Scleropages formosus</name>
    <name type="common">Asian bonytongue</name>
    <name type="synonym">Osteoglossum formosum</name>
    <dbReference type="NCBI Taxonomy" id="113540"/>
    <lineage>
        <taxon>Eukaryota</taxon>
        <taxon>Metazoa</taxon>
        <taxon>Chordata</taxon>
        <taxon>Craniata</taxon>
        <taxon>Vertebrata</taxon>
        <taxon>Euteleostomi</taxon>
        <taxon>Actinopterygii</taxon>
        <taxon>Neopterygii</taxon>
        <taxon>Teleostei</taxon>
        <taxon>Osteoglossocephala</taxon>
        <taxon>Osteoglossomorpha</taxon>
        <taxon>Osteoglossiformes</taxon>
        <taxon>Osteoglossidae</taxon>
        <taxon>Scleropages</taxon>
    </lineage>
</organism>
<evidence type="ECO:0000256" key="4">
    <source>
        <dbReference type="ARBA" id="ARBA00023163"/>
    </source>
</evidence>
<feature type="region of interest" description="Disordered" evidence="7">
    <location>
        <begin position="1"/>
        <end position="24"/>
    </location>
</feature>
<feature type="compositionally biased region" description="Low complexity" evidence="7">
    <location>
        <begin position="184"/>
        <end position="197"/>
    </location>
</feature>
<dbReference type="InterPro" id="IPR019464">
    <property type="entry name" value="ELL_N"/>
</dbReference>
<keyword evidence="4" id="KW-0804">Transcription</keyword>
<reference evidence="9 10" key="1">
    <citation type="submission" date="2019-04" db="EMBL/GenBank/DDBJ databases">
        <authorList>
            <consortium name="Wellcome Sanger Institute Data Sharing"/>
        </authorList>
    </citation>
    <scope>NUCLEOTIDE SEQUENCE [LARGE SCALE GENOMIC DNA]</scope>
</reference>
<proteinExistence type="inferred from homology"/>
<evidence type="ECO:0000256" key="3">
    <source>
        <dbReference type="ARBA" id="ARBA00023015"/>
    </source>
</evidence>
<feature type="domain" description="OCEL" evidence="8">
    <location>
        <begin position="448"/>
        <end position="558"/>
    </location>
</feature>
<feature type="compositionally biased region" description="Pro residues" evidence="7">
    <location>
        <begin position="290"/>
        <end position="301"/>
    </location>
</feature>
<protein>
    <submittedName>
        <fullName evidence="9">Elongation factor for RNA polymerase II</fullName>
    </submittedName>
</protein>
<sequence>MAALKQEHRYGLSTSTSTSTQGRVSVLHVKLTESALRSVEENRSGGGPRGQPSIRFSGNQGKIYVPRRGRPGEVQTFVFYLSSVGKDNPQESFECIKQYVTCEGSVRLECAGGIQHKIIVCATDDSYQKARQSMMLSEEETRSRGAVVIKPGRRYLGKQVQIWKPAPGVSHVAPCRQPSRPVVSSGAAKRSAGSGSRPLRERLAHLLALKPYRKPDLVQRLQKDGLTAQDRHVLDELLQEVSTLHRDSTFTLKDAFFGEVRKDWPGYTEGDRQLLQRVLLRKSAQSQNAPPVPCERPPDPLMDPTDLPPSQKRPKEFQDPLANKKPRISHLASKGAGPVNSKLGMSSRREGGEVWVEDKLTVSRILLPGVTRSSDPLSDVSNDSAHKRKDHEDPRAVKAEKLCPPPPGRGSAHFPLRSGTYSENNTKSADHKGACQSSAEPSGAAPKPSYLQKYRTVRSQAQRQEYKSDFNMEYSEYRRLHAHIEGVTRRFTELDSELRQLQPGTAAYETIHNQILQEYRNIKKANPTYSQEKSRCEFLHRKLAHIKKLIAEFDQRQLHGWT</sequence>
<reference evidence="9" key="2">
    <citation type="submission" date="2025-08" db="UniProtKB">
        <authorList>
            <consortium name="Ensembl"/>
        </authorList>
    </citation>
    <scope>IDENTIFICATION</scope>
</reference>
<feature type="compositionally biased region" description="Polar residues" evidence="7">
    <location>
        <begin position="371"/>
        <end position="383"/>
    </location>
</feature>
<dbReference type="InterPro" id="IPR036390">
    <property type="entry name" value="WH_DNA-bd_sf"/>
</dbReference>
<dbReference type="PANTHER" id="PTHR23288:SF9">
    <property type="entry name" value="RNA POLYMERASE II ELONGATION FACTOR ELL"/>
    <property type="match status" value="1"/>
</dbReference>
<keyword evidence="10" id="KW-1185">Reference proteome</keyword>
<accession>A0A8C9U1U4</accession>
<evidence type="ECO:0000256" key="2">
    <source>
        <dbReference type="ARBA" id="ARBA00009171"/>
    </source>
</evidence>
<dbReference type="PROSITE" id="PS51980">
    <property type="entry name" value="OCEL"/>
    <property type="match status" value="1"/>
</dbReference>
<dbReference type="SUPFAM" id="SSF144292">
    <property type="entry name" value="occludin/ELL-like"/>
    <property type="match status" value="1"/>
</dbReference>
<dbReference type="Pfam" id="PF10390">
    <property type="entry name" value="ELL"/>
    <property type="match status" value="1"/>
</dbReference>
<feature type="region of interest" description="Disordered" evidence="7">
    <location>
        <begin position="178"/>
        <end position="197"/>
    </location>
</feature>
<evidence type="ECO:0000313" key="10">
    <source>
        <dbReference type="Proteomes" id="UP000694397"/>
    </source>
</evidence>
<evidence type="ECO:0000256" key="5">
    <source>
        <dbReference type="ARBA" id="ARBA00023242"/>
    </source>
</evidence>
<feature type="region of interest" description="Disordered" evidence="7">
    <location>
        <begin position="37"/>
        <end position="61"/>
    </location>
</feature>
<dbReference type="OrthoDB" id="6284217at2759"/>
<evidence type="ECO:0000256" key="1">
    <source>
        <dbReference type="ARBA" id="ARBA00004123"/>
    </source>
</evidence>
<comment type="similarity">
    <text evidence="2 6">Belongs to the ELL/occludin family.</text>
</comment>
<name>A0A8C9U1U4_SCLFO</name>
<evidence type="ECO:0000256" key="7">
    <source>
        <dbReference type="SAM" id="MobiDB-lite"/>
    </source>
</evidence>
<feature type="region of interest" description="Disordered" evidence="7">
    <location>
        <begin position="283"/>
        <end position="352"/>
    </location>
</feature>
<dbReference type="Gene3D" id="1.10.10.2670">
    <property type="entry name" value="E3 ubiquitin-protein ligase"/>
    <property type="match status" value="1"/>
</dbReference>
<feature type="compositionally biased region" description="Basic and acidic residues" evidence="7">
    <location>
        <begin position="1"/>
        <end position="10"/>
    </location>
</feature>
<comment type="subcellular location">
    <subcellularLocation>
        <location evidence="1">Nucleus</location>
    </subcellularLocation>
</comment>
<feature type="region of interest" description="Disordered" evidence="7">
    <location>
        <begin position="370"/>
        <end position="450"/>
    </location>
</feature>
<evidence type="ECO:0000259" key="8">
    <source>
        <dbReference type="PROSITE" id="PS51980"/>
    </source>
</evidence>
<reference evidence="9" key="3">
    <citation type="submission" date="2025-09" db="UniProtKB">
        <authorList>
            <consortium name="Ensembl"/>
        </authorList>
    </citation>
    <scope>IDENTIFICATION</scope>
</reference>
<dbReference type="GeneTree" id="ENSGT00940000155914"/>
<dbReference type="GO" id="GO:0000987">
    <property type="term" value="F:cis-regulatory region sequence-specific DNA binding"/>
    <property type="evidence" value="ECO:0007669"/>
    <property type="project" value="TreeGrafter"/>
</dbReference>
<keyword evidence="5" id="KW-0539">Nucleus</keyword>
<dbReference type="GO" id="GO:0042795">
    <property type="term" value="P:snRNA transcription by RNA polymerase II"/>
    <property type="evidence" value="ECO:0007669"/>
    <property type="project" value="TreeGrafter"/>
</dbReference>
<gene>
    <name evidence="9" type="primary">ELL</name>
</gene>
<dbReference type="Proteomes" id="UP000694397">
    <property type="component" value="Chromosome 25"/>
</dbReference>
<evidence type="ECO:0000313" key="9">
    <source>
        <dbReference type="Ensembl" id="ENSSFOP00015055547.1"/>
    </source>
</evidence>
<feature type="compositionally biased region" description="Basic and acidic residues" evidence="7">
    <location>
        <begin position="390"/>
        <end position="401"/>
    </location>
</feature>
<keyword evidence="3" id="KW-0805">Transcription regulation</keyword>
<dbReference type="GO" id="GO:0032968">
    <property type="term" value="P:positive regulation of transcription elongation by RNA polymerase II"/>
    <property type="evidence" value="ECO:0007669"/>
    <property type="project" value="TreeGrafter"/>
</dbReference>
<dbReference type="InterPro" id="IPR031176">
    <property type="entry name" value="ELL/occludin"/>
</dbReference>